<evidence type="ECO:0000256" key="1">
    <source>
        <dbReference type="SAM" id="Phobius"/>
    </source>
</evidence>
<evidence type="ECO:0008006" key="4">
    <source>
        <dbReference type="Google" id="ProtNLM"/>
    </source>
</evidence>
<keyword evidence="1" id="KW-1133">Transmembrane helix</keyword>
<feature type="transmembrane region" description="Helical" evidence="1">
    <location>
        <begin position="42"/>
        <end position="63"/>
    </location>
</feature>
<accession>A0AAU9ASJ3</accession>
<evidence type="ECO:0000313" key="2">
    <source>
        <dbReference type="EMBL" id="BAV98948.1"/>
    </source>
</evidence>
<sequence length="206" mass="21663">MRAALRNASTGIVDMQAAASEANTEPLSECERSRLLAKKAGGCGLLGLLACVALVGAVVAVGLVAMGPDGLSGEAAVLTAFFVVCGLGLVVFVVGNADGQFDADADEGVKLIATGRIVQMPTDSSEGGPPYRYLWVAIDEGPTRPLIFHVSEALYQSVHTDEAVRIAYVPNSKTIIQLRTATYEYSICDEGEADEKRPARESELES</sequence>
<proteinExistence type="predicted"/>
<dbReference type="EMBL" id="AP014940">
    <property type="protein sequence ID" value="BAV98948.1"/>
    <property type="molecule type" value="Genomic_DNA"/>
</dbReference>
<keyword evidence="1" id="KW-0472">Membrane</keyword>
<reference evidence="2 3" key="1">
    <citation type="journal article" date="2017" name="DNA Res.">
        <title>Complete genome sequence and expression profile of the commercial lytic enzyme producer Lysobacter enzymogenes M497-1.</title>
        <authorList>
            <person name="Takami H."/>
            <person name="Toyoda A."/>
            <person name="Uchiyama I."/>
            <person name="Itoh T."/>
            <person name="Takaki Y."/>
            <person name="Arai W."/>
            <person name="Nishi S."/>
            <person name="Kawai M."/>
            <person name="Shinya K."/>
            <person name="Ikeda H."/>
        </authorList>
    </citation>
    <scope>NUCLEOTIDE SEQUENCE [LARGE SCALE GENOMIC DNA]</scope>
    <source>
        <strain evidence="2 3">M497-1</strain>
    </source>
</reference>
<dbReference type="GeneID" id="83065272"/>
<keyword evidence="1" id="KW-0812">Transmembrane</keyword>
<organism evidence="2 3">
    <name type="scientific">Lysobacter enzymogenes</name>
    <dbReference type="NCBI Taxonomy" id="69"/>
    <lineage>
        <taxon>Bacteria</taxon>
        <taxon>Pseudomonadati</taxon>
        <taxon>Pseudomonadota</taxon>
        <taxon>Gammaproteobacteria</taxon>
        <taxon>Lysobacterales</taxon>
        <taxon>Lysobacteraceae</taxon>
        <taxon>Lysobacter</taxon>
    </lineage>
</organism>
<dbReference type="AlphaFoldDB" id="A0AAU9ASJ3"/>
<gene>
    <name evidence="2" type="ORF">LEN_3461</name>
</gene>
<name>A0AAU9ASJ3_LYSEN</name>
<feature type="transmembrane region" description="Helical" evidence="1">
    <location>
        <begin position="75"/>
        <end position="94"/>
    </location>
</feature>
<dbReference type="Proteomes" id="UP000218824">
    <property type="component" value="Chromosome"/>
</dbReference>
<protein>
    <recommendedName>
        <fullName evidence="4">DUF3592 domain-containing protein</fullName>
    </recommendedName>
</protein>
<dbReference type="KEGG" id="lem:LEN_3461"/>
<evidence type="ECO:0000313" key="3">
    <source>
        <dbReference type="Proteomes" id="UP000218824"/>
    </source>
</evidence>
<dbReference type="RefSeq" id="WP_145960123.1">
    <property type="nucleotide sequence ID" value="NZ_AP014940.1"/>
</dbReference>